<sequence length="210" mass="23590">MALNLYSLNMEKGIHYEGIVTTVNADGTPNAAPMGVICKGPDQVVLRLHEGSRTIANVKRDQKFYVNLSRDPLLFTYSLIGGPSNLDFVEEPYGFSLKNADASFLGEVHHEKNIIKENDAMGENITIMFHSQVTNVKQQKRESEPLSRAICGVLEALVNLTRVRRVSSVKKQEYADRMKEISRVVNHVGGPEHKKAIELIQKEFALRIKE</sequence>
<dbReference type="InterPro" id="IPR049288">
    <property type="entry name" value="DUF447_C"/>
</dbReference>
<feature type="domain" description="DUF447" evidence="2">
    <location>
        <begin position="147"/>
        <end position="201"/>
    </location>
</feature>
<dbReference type="AlphaFoldDB" id="A0A089ZI40"/>
<dbReference type="Proteomes" id="UP000029661">
    <property type="component" value="Chromosome"/>
</dbReference>
<dbReference type="InterPro" id="IPR016733">
    <property type="entry name" value="UCP018747"/>
</dbReference>
<evidence type="ECO:0000313" key="6">
    <source>
        <dbReference type="Proteomes" id="UP000062768"/>
    </source>
</evidence>
<dbReference type="PIRSF" id="PIRSF018747">
    <property type="entry name" value="UCP018747"/>
    <property type="match status" value="1"/>
</dbReference>
<reference evidence="4" key="2">
    <citation type="submission" date="2014-09" db="EMBL/GenBank/DDBJ databases">
        <authorList>
            <person name="Bishop-Lilly K.A."/>
            <person name="Broomall S.M."/>
            <person name="Chain P.S."/>
            <person name="Chertkov O."/>
            <person name="Coyne S.R."/>
            <person name="Daligault H.E."/>
            <person name="Davenport K.W."/>
            <person name="Erkkila T."/>
            <person name="Frey K.G."/>
            <person name="Gibbons H.S."/>
            <person name="Gu W."/>
            <person name="Jaissle J."/>
            <person name="Johnson S.L."/>
            <person name="Koroleva G.I."/>
            <person name="Ladner J.T."/>
            <person name="Lo C.-C."/>
            <person name="Minogue T.D."/>
            <person name="Munk C."/>
            <person name="Palacios G.F."/>
            <person name="Redden C.L."/>
            <person name="Rosenzweig C.N."/>
            <person name="Scholz M.B."/>
            <person name="Teshima H."/>
            <person name="Xu Y."/>
        </authorList>
    </citation>
    <scope>NUCLEOTIDE SEQUENCE</scope>
    <source>
        <strain evidence="4">Mb9</strain>
    </source>
</reference>
<evidence type="ECO:0000259" key="1">
    <source>
        <dbReference type="Pfam" id="PF04289"/>
    </source>
</evidence>
<evidence type="ECO:0008006" key="7">
    <source>
        <dbReference type="Google" id="ProtNLM"/>
    </source>
</evidence>
<dbReference type="PATRIC" id="fig|2162.10.peg.2434"/>
<dbReference type="Pfam" id="PF20766">
    <property type="entry name" value="DUF447_C"/>
    <property type="match status" value="1"/>
</dbReference>
<evidence type="ECO:0000313" key="5">
    <source>
        <dbReference type="Proteomes" id="UP000029661"/>
    </source>
</evidence>
<dbReference type="SUPFAM" id="SSF50475">
    <property type="entry name" value="FMN-binding split barrel"/>
    <property type="match status" value="1"/>
</dbReference>
<dbReference type="EMBL" id="CP006933">
    <property type="protein sequence ID" value="AIS33125.1"/>
    <property type="molecule type" value="Genomic_DNA"/>
</dbReference>
<dbReference type="EMBL" id="LN734822">
    <property type="protein sequence ID" value="CEL25974.1"/>
    <property type="molecule type" value="Genomic_DNA"/>
</dbReference>
<dbReference type="STRING" id="2162.BRM9_2325"/>
<evidence type="ECO:0000313" key="4">
    <source>
        <dbReference type="EMBL" id="CEL25974.1"/>
    </source>
</evidence>
<dbReference type="InterPro" id="IPR012349">
    <property type="entry name" value="Split_barrel_FMN-bd"/>
</dbReference>
<protein>
    <recommendedName>
        <fullName evidence="7">DUF447 family protein</fullName>
    </recommendedName>
</protein>
<dbReference type="GeneID" id="26740594"/>
<evidence type="ECO:0000259" key="2">
    <source>
        <dbReference type="Pfam" id="PF20766"/>
    </source>
</evidence>
<dbReference type="OrthoDB" id="146030at2157"/>
<dbReference type="InterPro" id="IPR007386">
    <property type="entry name" value="DUF447_N"/>
</dbReference>
<gene>
    <name evidence="3" type="ORF">BRM9_2325</name>
    <name evidence="4" type="ORF">MB9_2363</name>
</gene>
<dbReference type="Gene3D" id="2.30.110.10">
    <property type="entry name" value="Electron Transport, Fmn-binding Protein, Chain A"/>
    <property type="match status" value="1"/>
</dbReference>
<dbReference type="Gene3D" id="1.20.58.290">
    <property type="entry name" value="Hypothetical membrane protein ta0354_69_121"/>
    <property type="match status" value="1"/>
</dbReference>
<accession>A0A089ZI40</accession>
<keyword evidence="6" id="KW-1185">Reference proteome</keyword>
<evidence type="ECO:0000313" key="3">
    <source>
        <dbReference type="EMBL" id="AIS33125.1"/>
    </source>
</evidence>
<dbReference type="Pfam" id="PF04289">
    <property type="entry name" value="DUF447_N"/>
    <property type="match status" value="1"/>
</dbReference>
<name>A0A089ZI40_METFO</name>
<reference evidence="3" key="1">
    <citation type="submission" date="2013-12" db="EMBL/GenBank/DDBJ databases">
        <title>The complete genome sequence of Methanobacterium sp. BRM9.</title>
        <authorList>
            <consortium name="Pastoral Greenhouse Gas Research Consortium"/>
            <person name="Kelly W.J."/>
            <person name="Leahy S.C."/>
            <person name="Perry R."/>
            <person name="Li D."/>
            <person name="Altermann E."/>
            <person name="Lambie S.C."/>
            <person name="Attwood G.T."/>
        </authorList>
    </citation>
    <scope>NUCLEOTIDE SEQUENCE [LARGE SCALE GENOMIC DNA]</scope>
    <source>
        <strain evidence="3">BRM9</strain>
    </source>
</reference>
<feature type="domain" description="DUF447" evidence="1">
    <location>
        <begin position="16"/>
        <end position="113"/>
    </location>
</feature>
<dbReference type="Proteomes" id="UP000062768">
    <property type="component" value="Chromosome I"/>
</dbReference>
<organism evidence="3 5">
    <name type="scientific">Methanobacterium formicicum</name>
    <dbReference type="NCBI Taxonomy" id="2162"/>
    <lineage>
        <taxon>Archaea</taxon>
        <taxon>Methanobacteriati</taxon>
        <taxon>Methanobacteriota</taxon>
        <taxon>Methanomada group</taxon>
        <taxon>Methanobacteria</taxon>
        <taxon>Methanobacteriales</taxon>
        <taxon>Methanobacteriaceae</taxon>
        <taxon>Methanobacterium</taxon>
    </lineage>
</organism>
<proteinExistence type="predicted"/>
<dbReference type="RefSeq" id="WP_048085829.1">
    <property type="nucleotide sequence ID" value="NZ_CP006933.1"/>
</dbReference>
<dbReference type="KEGG" id="mfc:BRM9_2325"/>